<dbReference type="CDD" id="cd03250">
    <property type="entry name" value="ABCC_MRP_domain1"/>
    <property type="match status" value="1"/>
</dbReference>
<feature type="domain" description="ABC transmembrane type-1" evidence="12">
    <location>
        <begin position="268"/>
        <end position="456"/>
    </location>
</feature>
<evidence type="ECO:0000256" key="3">
    <source>
        <dbReference type="ARBA" id="ARBA00022692"/>
    </source>
</evidence>
<feature type="transmembrane region" description="Helical" evidence="10">
    <location>
        <begin position="914"/>
        <end position="947"/>
    </location>
</feature>
<dbReference type="FunFam" id="3.40.50.300:FF:001577">
    <property type="entry name" value="ABC bile acid transporter"/>
    <property type="match status" value="1"/>
</dbReference>
<feature type="transmembrane region" description="Helical" evidence="10">
    <location>
        <begin position="967"/>
        <end position="985"/>
    </location>
</feature>
<gene>
    <name evidence="13" type="ORF">K461DRAFT_293428</name>
</gene>
<reference evidence="13" key="1">
    <citation type="journal article" date="2020" name="Stud. Mycol.">
        <title>101 Dothideomycetes genomes: a test case for predicting lifestyles and emergence of pathogens.</title>
        <authorList>
            <person name="Haridas S."/>
            <person name="Albert R."/>
            <person name="Binder M."/>
            <person name="Bloem J."/>
            <person name="Labutti K."/>
            <person name="Salamov A."/>
            <person name="Andreopoulos B."/>
            <person name="Baker S."/>
            <person name="Barry K."/>
            <person name="Bills G."/>
            <person name="Bluhm B."/>
            <person name="Cannon C."/>
            <person name="Castanera R."/>
            <person name="Culley D."/>
            <person name="Daum C."/>
            <person name="Ezra D."/>
            <person name="Gonzalez J."/>
            <person name="Henrissat B."/>
            <person name="Kuo A."/>
            <person name="Liang C."/>
            <person name="Lipzen A."/>
            <person name="Lutzoni F."/>
            <person name="Magnuson J."/>
            <person name="Mondo S."/>
            <person name="Nolan M."/>
            <person name="Ohm R."/>
            <person name="Pangilinan J."/>
            <person name="Park H.-J."/>
            <person name="Ramirez L."/>
            <person name="Alfaro M."/>
            <person name="Sun H."/>
            <person name="Tritt A."/>
            <person name="Yoshinaga Y."/>
            <person name="Zwiers L.-H."/>
            <person name="Turgeon B."/>
            <person name="Goodwin S."/>
            <person name="Spatafora J."/>
            <person name="Crous P."/>
            <person name="Grigoriev I."/>
        </authorList>
    </citation>
    <scope>NUCLEOTIDE SEQUENCE</scope>
    <source>
        <strain evidence="13">CBS 260.36</strain>
    </source>
</reference>
<dbReference type="OrthoDB" id="6500128at2759"/>
<evidence type="ECO:0000256" key="7">
    <source>
        <dbReference type="ARBA" id="ARBA00022989"/>
    </source>
</evidence>
<dbReference type="InterPro" id="IPR017871">
    <property type="entry name" value="ABC_transporter-like_CS"/>
</dbReference>
<proteinExistence type="predicted"/>
<dbReference type="Gene3D" id="1.20.1560.10">
    <property type="entry name" value="ABC transporter type 1, transmembrane domain"/>
    <property type="match status" value="2"/>
</dbReference>
<dbReference type="SUPFAM" id="SSF90123">
    <property type="entry name" value="ABC transporter transmembrane region"/>
    <property type="match status" value="2"/>
</dbReference>
<dbReference type="CDD" id="cd18604">
    <property type="entry name" value="ABC_6TM_VMR1_D2_like"/>
    <property type="match status" value="1"/>
</dbReference>
<feature type="transmembrane region" description="Helical" evidence="10">
    <location>
        <begin position="132"/>
        <end position="156"/>
    </location>
</feature>
<evidence type="ECO:0000256" key="8">
    <source>
        <dbReference type="ARBA" id="ARBA00023136"/>
    </source>
</evidence>
<keyword evidence="14" id="KW-1185">Reference proteome</keyword>
<name>A0A9P4J1U5_9PEZI</name>
<dbReference type="Gene3D" id="3.40.50.300">
    <property type="entry name" value="P-loop containing nucleotide triphosphate hydrolases"/>
    <property type="match status" value="2"/>
</dbReference>
<organism evidence="13 14">
    <name type="scientific">Myriangium duriaei CBS 260.36</name>
    <dbReference type="NCBI Taxonomy" id="1168546"/>
    <lineage>
        <taxon>Eukaryota</taxon>
        <taxon>Fungi</taxon>
        <taxon>Dikarya</taxon>
        <taxon>Ascomycota</taxon>
        <taxon>Pezizomycotina</taxon>
        <taxon>Dothideomycetes</taxon>
        <taxon>Dothideomycetidae</taxon>
        <taxon>Myriangiales</taxon>
        <taxon>Myriangiaceae</taxon>
        <taxon>Myriangium</taxon>
    </lineage>
</organism>
<keyword evidence="4" id="KW-0677">Repeat</keyword>
<keyword evidence="7 10" id="KW-1133">Transmembrane helix</keyword>
<dbReference type="PANTHER" id="PTHR24223:SF415">
    <property type="entry name" value="FI20190P1"/>
    <property type="match status" value="1"/>
</dbReference>
<feature type="domain" description="ABC transmembrane type-1" evidence="12">
    <location>
        <begin position="762"/>
        <end position="1051"/>
    </location>
</feature>
<dbReference type="GO" id="GO:0016020">
    <property type="term" value="C:membrane"/>
    <property type="evidence" value="ECO:0007669"/>
    <property type="project" value="UniProtKB-SubCell"/>
</dbReference>
<feature type="region of interest" description="Disordered" evidence="9">
    <location>
        <begin position="700"/>
        <end position="729"/>
    </location>
</feature>
<dbReference type="InterPro" id="IPR011527">
    <property type="entry name" value="ABC1_TM_dom"/>
</dbReference>
<evidence type="ECO:0000256" key="2">
    <source>
        <dbReference type="ARBA" id="ARBA00022448"/>
    </source>
</evidence>
<dbReference type="CDD" id="cd03244">
    <property type="entry name" value="ABCC_MRP_domain2"/>
    <property type="match status" value="1"/>
</dbReference>
<dbReference type="CDD" id="cd18596">
    <property type="entry name" value="ABC_6TM_VMR1_D1_like"/>
    <property type="match status" value="1"/>
</dbReference>
<evidence type="ECO:0000256" key="4">
    <source>
        <dbReference type="ARBA" id="ARBA00022737"/>
    </source>
</evidence>
<dbReference type="InterPro" id="IPR003439">
    <property type="entry name" value="ABC_transporter-like_ATP-bd"/>
</dbReference>
<feature type="compositionally biased region" description="Basic and acidic residues" evidence="9">
    <location>
        <begin position="709"/>
        <end position="726"/>
    </location>
</feature>
<dbReference type="InterPro" id="IPR036640">
    <property type="entry name" value="ABC1_TM_sf"/>
</dbReference>
<dbReference type="GO" id="GO:0140359">
    <property type="term" value="F:ABC-type transporter activity"/>
    <property type="evidence" value="ECO:0007669"/>
    <property type="project" value="InterPro"/>
</dbReference>
<dbReference type="SUPFAM" id="SSF52540">
    <property type="entry name" value="P-loop containing nucleoside triphosphate hydrolases"/>
    <property type="match status" value="2"/>
</dbReference>
<feature type="transmembrane region" description="Helical" evidence="10">
    <location>
        <begin position="831"/>
        <end position="860"/>
    </location>
</feature>
<feature type="region of interest" description="Disordered" evidence="9">
    <location>
        <begin position="1"/>
        <end position="26"/>
    </location>
</feature>
<dbReference type="InterPro" id="IPR003593">
    <property type="entry name" value="AAA+_ATPase"/>
</dbReference>
<dbReference type="GO" id="GO:0005524">
    <property type="term" value="F:ATP binding"/>
    <property type="evidence" value="ECO:0007669"/>
    <property type="project" value="UniProtKB-KW"/>
</dbReference>
<sequence length="1337" mass="148734">MPFRDPKLPPKGISKPFTPPTAAQRSPEDNLTLWQWMTVSWLAPLIQIGNKRQLHPEDVWTLPYEFQHRHLHDAFSSLRGSVVHRLLRANWIDLVILCLLSLVELVGSYTLPLILQQLLKSMQRISVEKSPAIFWALITLAIRYVVTQSAVFNLWYARRAYERCRGELITMIYEKTLHRKIQGGIVSKESVGTEAVDLTTGPNDADQEPFSEAAEIDAGEDTTLLNGIRKEHTGVTSRVMAFVGRLRKIRSSWRSKKEPDLEQKKPASMGKILNMMRNDAYEVAQRFWEFPSLLNQPLGFILSFALTWRLLGWPCVFGIAVVVVVQVLNGILAKILVSWETTRRKATDAKLQQISQYIEAIRHLRLYAWQQTWLDKVMSARQKELNLKIITSLWNSIILYVNAVGSSLLPIAAFWAYTTLTDQKLTVDVAFPALELFQRLQDNLRAIPQLITVLLNAAVAVGRIEDFMKEPNKVEEEAEGMRFGEEFSTKNASFAWPGTTASVLKDVTVAFPLGLTVIYGQVAAGKTALLQALLGELDLLSGELVRPSSAVAYCSQTPWLQSMSIRENILFNGPFDEARYKQVLHACALVPDLSAFEHGDLSPIGENGIGLSGGQKMRVALARALYSRASILLLDDPLSALDQQTAEHIVKHCLRGALAESRTLVLVTHRVDICTDCAEQLIEIKDGVAKSSEGRGNDFIGTSLSPVVSRKDGDSETDKAKDRDEAAAIPEKFEEEETRVHGGVQARVYWQYVKAGRMGWWAAVILSLLLCRTFIVGQAWFFKEWSEAYKDTALRTARTPGKISVFLASESTPVSRLFDRFPNPATNPNPWLIGLLVICLLESFFFLTAMTFTIILSYVASKRLFKTIMQKVSSTAFRYYDVTPTGRLMNRLTSDMGTVDGGIPDVLTRTAWYLVIWVFAVISIAFVTPWFLVAVVMLTLTFVMVFLQFIPTSQSLRRLEMVSLSPLMSNFGALLEGLMTVRAFCAQKQFQDRIIFTTDAFQQMDHFYWSLQSWLMIRFDLLSAFSTLALTLLAIYSNLSAGLTAFVLLSAEKFVLATHSACKSYGTLQLDFVAVERVIELLHLDQEDPGKVEPPASWPSTKDDVVFEEVTMKYAPHLDPALKELSFTIPGGSSAAVIGRTGSGKSTMALALLGTTPPSSGRILIGGIDISKVDKHALRSRVTFLAQDPILFPGSLRHNLDPTGEHTDHECSAVLERVCGSYGFTLETEIDSGGKNLSQGQRQLVGLARAILRRSTIVIMDEATASIDRETAWEIQRVLKEELAGSTVITIAHRPSAVRGADLCLKLANGRLEAQGKPEEVVPGDAQGSSSADQDDI</sequence>
<dbReference type="SMART" id="SM00382">
    <property type="entry name" value="AAA"/>
    <property type="match status" value="2"/>
</dbReference>
<dbReference type="PROSITE" id="PS50929">
    <property type="entry name" value="ABC_TM1F"/>
    <property type="match status" value="2"/>
</dbReference>
<dbReference type="PANTHER" id="PTHR24223">
    <property type="entry name" value="ATP-BINDING CASSETTE SUB-FAMILY C"/>
    <property type="match status" value="1"/>
</dbReference>
<evidence type="ECO:0000256" key="10">
    <source>
        <dbReference type="SAM" id="Phobius"/>
    </source>
</evidence>
<accession>A0A9P4J1U5</accession>
<dbReference type="InterPro" id="IPR027417">
    <property type="entry name" value="P-loop_NTPase"/>
</dbReference>
<comment type="caution">
    <text evidence="13">The sequence shown here is derived from an EMBL/GenBank/DDBJ whole genome shotgun (WGS) entry which is preliminary data.</text>
</comment>
<evidence type="ECO:0000259" key="11">
    <source>
        <dbReference type="PROSITE" id="PS50893"/>
    </source>
</evidence>
<evidence type="ECO:0000256" key="6">
    <source>
        <dbReference type="ARBA" id="ARBA00022840"/>
    </source>
</evidence>
<dbReference type="Pfam" id="PF00005">
    <property type="entry name" value="ABC_tran"/>
    <property type="match status" value="2"/>
</dbReference>
<feature type="domain" description="ABC transporter" evidence="11">
    <location>
        <begin position="1105"/>
        <end position="1334"/>
    </location>
</feature>
<dbReference type="FunFam" id="1.20.1560.10:FF:000013">
    <property type="entry name" value="ABC transporter C family member 2"/>
    <property type="match status" value="1"/>
</dbReference>
<dbReference type="GO" id="GO:0016887">
    <property type="term" value="F:ATP hydrolysis activity"/>
    <property type="evidence" value="ECO:0007669"/>
    <property type="project" value="InterPro"/>
</dbReference>
<dbReference type="PROSITE" id="PS50893">
    <property type="entry name" value="ABC_TRANSPORTER_2"/>
    <property type="match status" value="2"/>
</dbReference>
<evidence type="ECO:0000313" key="14">
    <source>
        <dbReference type="Proteomes" id="UP000799439"/>
    </source>
</evidence>
<feature type="domain" description="ABC transporter" evidence="11">
    <location>
        <begin position="487"/>
        <end position="711"/>
    </location>
</feature>
<dbReference type="EMBL" id="ML996085">
    <property type="protein sequence ID" value="KAF2153144.1"/>
    <property type="molecule type" value="Genomic_DNA"/>
</dbReference>
<protein>
    <submittedName>
        <fullName evidence="13">ABC bile acid transporter</fullName>
    </submittedName>
</protein>
<evidence type="ECO:0000256" key="5">
    <source>
        <dbReference type="ARBA" id="ARBA00022741"/>
    </source>
</evidence>
<evidence type="ECO:0000259" key="12">
    <source>
        <dbReference type="PROSITE" id="PS50929"/>
    </source>
</evidence>
<dbReference type="Pfam" id="PF00664">
    <property type="entry name" value="ABC_membrane"/>
    <property type="match status" value="2"/>
</dbReference>
<keyword evidence="8 10" id="KW-0472">Membrane</keyword>
<keyword evidence="3 10" id="KW-0812">Transmembrane</keyword>
<dbReference type="Proteomes" id="UP000799439">
    <property type="component" value="Unassembled WGS sequence"/>
</dbReference>
<evidence type="ECO:0000313" key="13">
    <source>
        <dbReference type="EMBL" id="KAF2153144.1"/>
    </source>
</evidence>
<comment type="subcellular location">
    <subcellularLocation>
        <location evidence="1">Membrane</location>
        <topology evidence="1">Multi-pass membrane protein</topology>
    </subcellularLocation>
</comment>
<feature type="transmembrane region" description="Helical" evidence="10">
    <location>
        <begin position="1021"/>
        <end position="1049"/>
    </location>
</feature>
<dbReference type="InterPro" id="IPR050173">
    <property type="entry name" value="ABC_transporter_C-like"/>
</dbReference>
<feature type="region of interest" description="Disordered" evidence="9">
    <location>
        <begin position="1315"/>
        <end position="1337"/>
    </location>
</feature>
<evidence type="ECO:0000256" key="9">
    <source>
        <dbReference type="SAM" id="MobiDB-lite"/>
    </source>
</evidence>
<keyword evidence="5" id="KW-0547">Nucleotide-binding</keyword>
<feature type="compositionally biased region" description="Low complexity" evidence="9">
    <location>
        <begin position="1324"/>
        <end position="1337"/>
    </location>
</feature>
<keyword evidence="2" id="KW-0813">Transport</keyword>
<feature type="transmembrane region" description="Helical" evidence="10">
    <location>
        <begin position="317"/>
        <end position="337"/>
    </location>
</feature>
<keyword evidence="6" id="KW-0067">ATP-binding</keyword>
<feature type="transmembrane region" description="Helical" evidence="10">
    <location>
        <begin position="91"/>
        <end position="112"/>
    </location>
</feature>
<dbReference type="PROSITE" id="PS00211">
    <property type="entry name" value="ABC_TRANSPORTER_1"/>
    <property type="match status" value="2"/>
</dbReference>
<feature type="transmembrane region" description="Helical" evidence="10">
    <location>
        <begin position="397"/>
        <end position="417"/>
    </location>
</feature>
<dbReference type="GO" id="GO:0005737">
    <property type="term" value="C:cytoplasm"/>
    <property type="evidence" value="ECO:0007669"/>
    <property type="project" value="UniProtKB-ARBA"/>
</dbReference>
<evidence type="ECO:0000256" key="1">
    <source>
        <dbReference type="ARBA" id="ARBA00004141"/>
    </source>
</evidence>
<feature type="transmembrane region" description="Helical" evidence="10">
    <location>
        <begin position="760"/>
        <end position="781"/>
    </location>
</feature>